<dbReference type="PIRSF" id="PIRSF018505">
    <property type="entry name" value="Prpndl_dhdrts_sm"/>
    <property type="match status" value="1"/>
</dbReference>
<evidence type="ECO:0000313" key="2">
    <source>
        <dbReference type="EMBL" id="VFB17273.1"/>
    </source>
</evidence>
<dbReference type="EMBL" id="CAACYI010000001">
    <property type="protein sequence ID" value="VFB17273.1"/>
    <property type="molecule type" value="Genomic_DNA"/>
</dbReference>
<dbReference type="Proteomes" id="UP000377798">
    <property type="component" value="Unassembled WGS sequence"/>
</dbReference>
<feature type="region of interest" description="Disordered" evidence="1">
    <location>
        <begin position="17"/>
        <end position="52"/>
    </location>
</feature>
<organism evidence="2 3">
    <name type="scientific">Urinicoccus massiliensis</name>
    <dbReference type="NCBI Taxonomy" id="1723382"/>
    <lineage>
        <taxon>Bacteria</taxon>
        <taxon>Bacillati</taxon>
        <taxon>Bacillota</taxon>
        <taxon>Tissierellia</taxon>
        <taxon>Tissierellales</taxon>
        <taxon>Peptoniphilaceae</taxon>
        <taxon>Urinicoccus</taxon>
    </lineage>
</organism>
<protein>
    <submittedName>
        <fullName evidence="2">Propanediol dehydratase small subunit</fullName>
        <ecNumber evidence="2">4.2.1.28</ecNumber>
    </submittedName>
</protein>
<dbReference type="GO" id="GO:0050215">
    <property type="term" value="F:propanediol dehydratase activity"/>
    <property type="evidence" value="ECO:0007669"/>
    <property type="project" value="UniProtKB-EC"/>
</dbReference>
<dbReference type="SUPFAM" id="SSF47148">
    <property type="entry name" value="Diol dehydratase, gamma subunit"/>
    <property type="match status" value="1"/>
</dbReference>
<dbReference type="NCBIfam" id="NF011972">
    <property type="entry name" value="PRK15443.1-3"/>
    <property type="match status" value="1"/>
</dbReference>
<dbReference type="EC" id="4.2.1.28" evidence="2"/>
<name>A0A8H2M785_9FIRM</name>
<comment type="caution">
    <text evidence="2">The sequence shown here is derived from an EMBL/GenBank/DDBJ whole genome shotgun (WGS) entry which is preliminary data.</text>
</comment>
<keyword evidence="3" id="KW-1185">Reference proteome</keyword>
<dbReference type="AlphaFoldDB" id="A0A8H2M785"/>
<proteinExistence type="predicted"/>
<sequence length="177" mass="19947">MDSKKLEEMIREVMASMETGGEASVKTEANTASFGPVRTGQKLSVDDYPLGEKSPELIETPTGRKLDDLTLEKLVNGEIHSKDLKIRPETLYMQAEIAEAANRKAFARNLRRAAELIPVEDDKLLDIYNALRPNRSSKQELLDIAKDLEDNYKATINAALVRNAAEVYEKRDILRRD</sequence>
<evidence type="ECO:0000313" key="3">
    <source>
        <dbReference type="Proteomes" id="UP000377798"/>
    </source>
</evidence>
<dbReference type="InterPro" id="IPR036091">
    <property type="entry name" value="Prodiol/glycerol_DeHase__sf_su"/>
</dbReference>
<gene>
    <name evidence="2" type="primary">pduE</name>
    <name evidence="2" type="ORF">NCTC13150_01860</name>
</gene>
<dbReference type="RefSeq" id="WP_131749851.1">
    <property type="nucleotide sequence ID" value="NZ_CAACYI010000001.1"/>
</dbReference>
<accession>A0A8H2M785</accession>
<dbReference type="Gene3D" id="1.10.1510.20">
    <property type="entry name" value="Propanediol/glycerol dehydratase, small subunit"/>
    <property type="match status" value="1"/>
</dbReference>
<evidence type="ECO:0000256" key="1">
    <source>
        <dbReference type="SAM" id="MobiDB-lite"/>
    </source>
</evidence>
<dbReference type="Pfam" id="PF02287">
    <property type="entry name" value="Dehydratase_SU"/>
    <property type="match status" value="1"/>
</dbReference>
<dbReference type="InterPro" id="IPR003207">
    <property type="entry name" value="Ppandiol/glycerol_DeHydtase_su"/>
</dbReference>
<keyword evidence="2" id="KW-0456">Lyase</keyword>
<reference evidence="2 3" key="1">
    <citation type="submission" date="2019-02" db="EMBL/GenBank/DDBJ databases">
        <authorList>
            <consortium name="Pathogen Informatics"/>
        </authorList>
    </citation>
    <scope>NUCLEOTIDE SEQUENCE [LARGE SCALE GENOMIC DNA]</scope>
    <source>
        <strain evidence="2 3">3012STDY7089603</strain>
    </source>
</reference>